<gene>
    <name evidence="2" type="ORF">C2G38_2111501</name>
</gene>
<evidence type="ECO:0000313" key="2">
    <source>
        <dbReference type="EMBL" id="RIB08278.1"/>
    </source>
</evidence>
<feature type="transmembrane region" description="Helical" evidence="1">
    <location>
        <begin position="38"/>
        <end position="60"/>
    </location>
</feature>
<proteinExistence type="predicted"/>
<comment type="caution">
    <text evidence="2">The sequence shown here is derived from an EMBL/GenBank/DDBJ whole genome shotgun (WGS) entry which is preliminary data.</text>
</comment>
<organism evidence="2 3">
    <name type="scientific">Gigaspora rosea</name>
    <dbReference type="NCBI Taxonomy" id="44941"/>
    <lineage>
        <taxon>Eukaryota</taxon>
        <taxon>Fungi</taxon>
        <taxon>Fungi incertae sedis</taxon>
        <taxon>Mucoromycota</taxon>
        <taxon>Glomeromycotina</taxon>
        <taxon>Glomeromycetes</taxon>
        <taxon>Diversisporales</taxon>
        <taxon>Gigasporaceae</taxon>
        <taxon>Gigaspora</taxon>
    </lineage>
</organism>
<sequence length="71" mass="9027">MRRYHYLRSLLVYIICFTIFQCLQWNEFRHIKFYLDKFGHIKFLCVQMIFLLKCKHCYILTDRGWRKKKKC</sequence>
<protein>
    <submittedName>
        <fullName evidence="2">Uncharacterized protein</fullName>
    </submittedName>
</protein>
<name>A0A397UGE0_9GLOM</name>
<keyword evidence="3" id="KW-1185">Reference proteome</keyword>
<dbReference type="EMBL" id="QKWP01001529">
    <property type="protein sequence ID" value="RIB08278.1"/>
    <property type="molecule type" value="Genomic_DNA"/>
</dbReference>
<dbReference type="AlphaFoldDB" id="A0A397UGE0"/>
<evidence type="ECO:0000256" key="1">
    <source>
        <dbReference type="SAM" id="Phobius"/>
    </source>
</evidence>
<reference evidence="2 3" key="1">
    <citation type="submission" date="2018-06" db="EMBL/GenBank/DDBJ databases">
        <title>Comparative genomics reveals the genomic features of Rhizophagus irregularis, R. cerebriforme, R. diaphanum and Gigaspora rosea, and their symbiotic lifestyle signature.</title>
        <authorList>
            <person name="Morin E."/>
            <person name="San Clemente H."/>
            <person name="Chen E.C.H."/>
            <person name="De La Providencia I."/>
            <person name="Hainaut M."/>
            <person name="Kuo A."/>
            <person name="Kohler A."/>
            <person name="Murat C."/>
            <person name="Tang N."/>
            <person name="Roy S."/>
            <person name="Loubradou J."/>
            <person name="Henrissat B."/>
            <person name="Grigoriev I.V."/>
            <person name="Corradi N."/>
            <person name="Roux C."/>
            <person name="Martin F.M."/>
        </authorList>
    </citation>
    <scope>NUCLEOTIDE SEQUENCE [LARGE SCALE GENOMIC DNA]</scope>
    <source>
        <strain evidence="2 3">DAOM 194757</strain>
    </source>
</reference>
<dbReference type="Proteomes" id="UP000266673">
    <property type="component" value="Unassembled WGS sequence"/>
</dbReference>
<keyword evidence="1" id="KW-1133">Transmembrane helix</keyword>
<keyword evidence="1" id="KW-0472">Membrane</keyword>
<feature type="transmembrane region" description="Helical" evidence="1">
    <location>
        <begin position="7"/>
        <end position="26"/>
    </location>
</feature>
<keyword evidence="1" id="KW-0812">Transmembrane</keyword>
<accession>A0A397UGE0</accession>
<evidence type="ECO:0000313" key="3">
    <source>
        <dbReference type="Proteomes" id="UP000266673"/>
    </source>
</evidence>